<evidence type="ECO:0000256" key="8">
    <source>
        <dbReference type="ARBA" id="ARBA00023136"/>
    </source>
</evidence>
<keyword evidence="9" id="KW-0131">Cell cycle</keyword>
<evidence type="ECO:0000256" key="1">
    <source>
        <dbReference type="ARBA" id="ARBA00004162"/>
    </source>
</evidence>
<evidence type="ECO:0000313" key="13">
    <source>
        <dbReference type="EMBL" id="MDY0883381.1"/>
    </source>
</evidence>
<gene>
    <name evidence="13" type="primary">tolR</name>
    <name evidence="13" type="ORF">SMD27_11040</name>
</gene>
<feature type="region of interest" description="Disordered" evidence="11">
    <location>
        <begin position="144"/>
        <end position="166"/>
    </location>
</feature>
<keyword evidence="10" id="KW-0653">Protein transport</keyword>
<evidence type="ECO:0000256" key="11">
    <source>
        <dbReference type="SAM" id="MobiDB-lite"/>
    </source>
</evidence>
<evidence type="ECO:0000256" key="12">
    <source>
        <dbReference type="SAM" id="Phobius"/>
    </source>
</evidence>
<evidence type="ECO:0000256" key="3">
    <source>
        <dbReference type="ARBA" id="ARBA00022475"/>
    </source>
</evidence>
<evidence type="ECO:0000256" key="7">
    <source>
        <dbReference type="ARBA" id="ARBA00022989"/>
    </source>
</evidence>
<evidence type="ECO:0000256" key="5">
    <source>
        <dbReference type="ARBA" id="ARBA00022618"/>
    </source>
</evidence>
<dbReference type="Pfam" id="PF02472">
    <property type="entry name" value="ExbD"/>
    <property type="match status" value="1"/>
</dbReference>
<reference evidence="13 14" key="1">
    <citation type="journal article" date="2016" name="Antonie Van Leeuwenhoek">
        <title>Dongia soli sp. nov., isolated from soil from Dokdo, Korea.</title>
        <authorList>
            <person name="Kim D.U."/>
            <person name="Lee H."/>
            <person name="Kim H."/>
            <person name="Kim S.G."/>
            <person name="Ka J.O."/>
        </authorList>
    </citation>
    <scope>NUCLEOTIDE SEQUENCE [LARGE SCALE GENOMIC DNA]</scope>
    <source>
        <strain evidence="13 14">D78</strain>
    </source>
</reference>
<dbReference type="InterPro" id="IPR014168">
    <property type="entry name" value="Tol-Pal_TolR"/>
</dbReference>
<dbReference type="InterPro" id="IPR003400">
    <property type="entry name" value="ExbD"/>
</dbReference>
<dbReference type="NCBIfam" id="TIGR02801">
    <property type="entry name" value="tolR"/>
    <property type="match status" value="1"/>
</dbReference>
<keyword evidence="4" id="KW-0997">Cell inner membrane</keyword>
<evidence type="ECO:0000256" key="9">
    <source>
        <dbReference type="ARBA" id="ARBA00023306"/>
    </source>
</evidence>
<feature type="transmembrane region" description="Helical" evidence="12">
    <location>
        <begin position="33"/>
        <end position="54"/>
    </location>
</feature>
<comment type="subcellular location">
    <subcellularLocation>
        <location evidence="1">Cell membrane</location>
        <topology evidence="1">Single-pass membrane protein</topology>
    </subcellularLocation>
    <subcellularLocation>
        <location evidence="10">Cell membrane</location>
        <topology evidence="10">Single-pass type II membrane protein</topology>
    </subcellularLocation>
</comment>
<name>A0ABU5EAL4_9PROT</name>
<dbReference type="Proteomes" id="UP001279642">
    <property type="component" value="Unassembled WGS sequence"/>
</dbReference>
<keyword evidence="7 12" id="KW-1133">Transmembrane helix</keyword>
<comment type="caution">
    <text evidence="13">The sequence shown here is derived from an EMBL/GenBank/DDBJ whole genome shotgun (WGS) entry which is preliminary data.</text>
</comment>
<keyword evidence="6 10" id="KW-0812">Transmembrane</keyword>
<accession>A0ABU5EAL4</accession>
<evidence type="ECO:0000256" key="6">
    <source>
        <dbReference type="ARBA" id="ARBA00022692"/>
    </source>
</evidence>
<dbReference type="Gene3D" id="3.30.420.270">
    <property type="match status" value="1"/>
</dbReference>
<keyword evidence="10" id="KW-0813">Transport</keyword>
<dbReference type="EMBL" id="JAXCLW010000002">
    <property type="protein sequence ID" value="MDY0883381.1"/>
    <property type="molecule type" value="Genomic_DNA"/>
</dbReference>
<proteinExistence type="inferred from homology"/>
<keyword evidence="14" id="KW-1185">Reference proteome</keyword>
<comment type="similarity">
    <text evidence="2 10">Belongs to the ExbD/TolR family.</text>
</comment>
<evidence type="ECO:0000256" key="10">
    <source>
        <dbReference type="RuleBase" id="RU003879"/>
    </source>
</evidence>
<organism evidence="13 14">
    <name type="scientific">Dongia soli</name>
    <dbReference type="NCBI Taxonomy" id="600628"/>
    <lineage>
        <taxon>Bacteria</taxon>
        <taxon>Pseudomonadati</taxon>
        <taxon>Pseudomonadota</taxon>
        <taxon>Alphaproteobacteria</taxon>
        <taxon>Rhodospirillales</taxon>
        <taxon>Dongiaceae</taxon>
        <taxon>Dongia</taxon>
    </lineage>
</organism>
<sequence length="166" mass="17671">MAVKLGTGPKRARGGRRRAAPMADINVTPMVDVMLVLLVIFMVTAPLLTVGIPVDLPKTKAEAMQDPDEPLVITINKQGKIYLQETELQLDTVGPRLAAITNNNPEAKIFIRGDKGIDYGTVMQVMGELTSAGFRAVSLIVETPGGDNNQSGNKADAGNGQKKSTN</sequence>
<keyword evidence="3" id="KW-1003">Cell membrane</keyword>
<evidence type="ECO:0000256" key="2">
    <source>
        <dbReference type="ARBA" id="ARBA00005811"/>
    </source>
</evidence>
<evidence type="ECO:0000256" key="4">
    <source>
        <dbReference type="ARBA" id="ARBA00022519"/>
    </source>
</evidence>
<evidence type="ECO:0000313" key="14">
    <source>
        <dbReference type="Proteomes" id="UP001279642"/>
    </source>
</evidence>
<keyword evidence="5" id="KW-0132">Cell division</keyword>
<keyword evidence="8 12" id="KW-0472">Membrane</keyword>
<protein>
    <submittedName>
        <fullName evidence="13">Protein TolR</fullName>
    </submittedName>
</protein>
<dbReference type="RefSeq" id="WP_320508418.1">
    <property type="nucleotide sequence ID" value="NZ_JAXCLW010000002.1"/>
</dbReference>
<dbReference type="PANTHER" id="PTHR30558:SF7">
    <property type="entry name" value="TOL-PAL SYSTEM PROTEIN TOLR"/>
    <property type="match status" value="1"/>
</dbReference>
<dbReference type="PANTHER" id="PTHR30558">
    <property type="entry name" value="EXBD MEMBRANE COMPONENT OF PMF-DRIVEN MACROMOLECULE IMPORT SYSTEM"/>
    <property type="match status" value="1"/>
</dbReference>